<evidence type="ECO:0000313" key="2">
    <source>
        <dbReference type="Proteomes" id="UP000283429"/>
    </source>
</evidence>
<gene>
    <name evidence="1" type="ORF">DW783_09350</name>
</gene>
<organism evidence="1 2">
    <name type="scientific">Phocaeicola vulgatus</name>
    <name type="common">Bacteroides vulgatus</name>
    <dbReference type="NCBI Taxonomy" id="821"/>
    <lineage>
        <taxon>Bacteria</taxon>
        <taxon>Pseudomonadati</taxon>
        <taxon>Bacteroidota</taxon>
        <taxon>Bacteroidia</taxon>
        <taxon>Bacteroidales</taxon>
        <taxon>Bacteroidaceae</taxon>
        <taxon>Phocaeicola</taxon>
    </lineage>
</organism>
<sequence>MPEVTTFWEEYAIRLLCIFNTKQSPADRILLQVEVPFHCHREKQQGFTSLHSAVSHSVNEVGKHIYK</sequence>
<reference evidence="1 2" key="1">
    <citation type="submission" date="2018-08" db="EMBL/GenBank/DDBJ databases">
        <title>A genome reference for cultivated species of the human gut microbiota.</title>
        <authorList>
            <person name="Zou Y."/>
            <person name="Xue W."/>
            <person name="Luo G."/>
        </authorList>
    </citation>
    <scope>NUCLEOTIDE SEQUENCE [LARGE SCALE GENOMIC DNA]</scope>
    <source>
        <strain evidence="1 2">AM30-40</strain>
    </source>
</reference>
<evidence type="ECO:0000313" key="1">
    <source>
        <dbReference type="EMBL" id="RHD80555.1"/>
    </source>
</evidence>
<dbReference type="AlphaFoldDB" id="A0A414H9K6"/>
<protein>
    <submittedName>
        <fullName evidence="1">Uncharacterized protein</fullName>
    </submittedName>
</protein>
<proteinExistence type="predicted"/>
<accession>A0A414H9K6</accession>
<name>A0A414H9K6_PHOVU</name>
<dbReference type="EMBL" id="QSJM01000024">
    <property type="protein sequence ID" value="RHD80555.1"/>
    <property type="molecule type" value="Genomic_DNA"/>
</dbReference>
<comment type="caution">
    <text evidence="1">The sequence shown here is derived from an EMBL/GenBank/DDBJ whole genome shotgun (WGS) entry which is preliminary data.</text>
</comment>
<dbReference type="Proteomes" id="UP000283429">
    <property type="component" value="Unassembled WGS sequence"/>
</dbReference>